<dbReference type="Gramene" id="ORUFI02G08440.1">
    <property type="protein sequence ID" value="ORUFI02G08440.1"/>
    <property type="gene ID" value="ORUFI02G08440"/>
</dbReference>
<sequence length="120" mass="12120">MDYCVAMIRTDTPLSKDYYRAQLRLAAKAQEFDILIKKEQRGMMGKEHPTGATGGGEGDGDGRGTPRWAAVAEGGGDGDGGGDEVGRGRGGGGGGPVAATARCPAATAAVSPKSTPLGRI</sequence>
<dbReference type="EnsemblPlants" id="ORUFI02G08440.1">
    <property type="protein sequence ID" value="ORUFI02G08440.1"/>
    <property type="gene ID" value="ORUFI02G08440"/>
</dbReference>
<protein>
    <submittedName>
        <fullName evidence="2">Uncharacterized protein</fullName>
    </submittedName>
</protein>
<name>A0A0E0NBL1_ORYRU</name>
<proteinExistence type="predicted"/>
<feature type="region of interest" description="Disordered" evidence="1">
    <location>
        <begin position="40"/>
        <end position="99"/>
    </location>
</feature>
<evidence type="ECO:0000256" key="1">
    <source>
        <dbReference type="SAM" id="MobiDB-lite"/>
    </source>
</evidence>
<dbReference type="HOGENOM" id="CLU_2053517_0_0_1"/>
<evidence type="ECO:0000313" key="2">
    <source>
        <dbReference type="EnsemblPlants" id="ORUFI02G08440.1"/>
    </source>
</evidence>
<dbReference type="Proteomes" id="UP000008022">
    <property type="component" value="Unassembled WGS sequence"/>
</dbReference>
<accession>A0A0E0NBL1</accession>
<feature type="compositionally biased region" description="Basic and acidic residues" evidence="1">
    <location>
        <begin position="40"/>
        <end position="49"/>
    </location>
</feature>
<dbReference type="AlphaFoldDB" id="A0A0E0NBL1"/>
<organism evidence="2 3">
    <name type="scientific">Oryza rufipogon</name>
    <name type="common">Brownbeard rice</name>
    <name type="synonym">Asian wild rice</name>
    <dbReference type="NCBI Taxonomy" id="4529"/>
    <lineage>
        <taxon>Eukaryota</taxon>
        <taxon>Viridiplantae</taxon>
        <taxon>Streptophyta</taxon>
        <taxon>Embryophyta</taxon>
        <taxon>Tracheophyta</taxon>
        <taxon>Spermatophyta</taxon>
        <taxon>Magnoliopsida</taxon>
        <taxon>Liliopsida</taxon>
        <taxon>Poales</taxon>
        <taxon>Poaceae</taxon>
        <taxon>BOP clade</taxon>
        <taxon>Oryzoideae</taxon>
        <taxon>Oryzeae</taxon>
        <taxon>Oryzinae</taxon>
        <taxon>Oryza</taxon>
    </lineage>
</organism>
<keyword evidence="3" id="KW-1185">Reference proteome</keyword>
<evidence type="ECO:0000313" key="3">
    <source>
        <dbReference type="Proteomes" id="UP000008022"/>
    </source>
</evidence>
<reference evidence="2" key="2">
    <citation type="submission" date="2015-06" db="UniProtKB">
        <authorList>
            <consortium name="EnsemblPlants"/>
        </authorList>
    </citation>
    <scope>IDENTIFICATION</scope>
</reference>
<reference evidence="3" key="1">
    <citation type="submission" date="2013-06" db="EMBL/GenBank/DDBJ databases">
        <authorList>
            <person name="Zhao Q."/>
        </authorList>
    </citation>
    <scope>NUCLEOTIDE SEQUENCE</scope>
    <source>
        <strain evidence="3">cv. W1943</strain>
    </source>
</reference>